<reference evidence="3" key="2">
    <citation type="journal article" date="2022" name="Hortic Res">
        <title>The genome of Dioscorea zingiberensis sheds light on the biosynthesis, origin and evolution of the medicinally important diosgenin saponins.</title>
        <authorList>
            <person name="Li Y."/>
            <person name="Tan C."/>
            <person name="Li Z."/>
            <person name="Guo J."/>
            <person name="Li S."/>
            <person name="Chen X."/>
            <person name="Wang C."/>
            <person name="Dai X."/>
            <person name="Yang H."/>
            <person name="Song W."/>
            <person name="Hou L."/>
            <person name="Xu J."/>
            <person name="Tong Z."/>
            <person name="Xu A."/>
            <person name="Yuan X."/>
            <person name="Wang W."/>
            <person name="Yang Q."/>
            <person name="Chen L."/>
            <person name="Sun Z."/>
            <person name="Wang K."/>
            <person name="Pan B."/>
            <person name="Chen J."/>
            <person name="Bao Y."/>
            <person name="Liu F."/>
            <person name="Qi X."/>
            <person name="Gang D.R."/>
            <person name="Wen J."/>
            <person name="Li J."/>
        </authorList>
    </citation>
    <scope>NUCLEOTIDE SEQUENCE</scope>
    <source>
        <strain evidence="3">Dzin_1.0</strain>
    </source>
</reference>
<dbReference type="Pfam" id="PF01344">
    <property type="entry name" value="Kelch_1"/>
    <property type="match status" value="1"/>
</dbReference>
<evidence type="ECO:0000313" key="3">
    <source>
        <dbReference type="EMBL" id="KAJ0980164.1"/>
    </source>
</evidence>
<keyword evidence="2" id="KW-0677">Repeat</keyword>
<dbReference type="Proteomes" id="UP001085076">
    <property type="component" value="Miscellaneous, Linkage group lg02"/>
</dbReference>
<evidence type="ECO:0000313" key="4">
    <source>
        <dbReference type="Proteomes" id="UP001085076"/>
    </source>
</evidence>
<dbReference type="InterPro" id="IPR011043">
    <property type="entry name" value="Gal_Oxase/kelch_b-propeller"/>
</dbReference>
<comment type="caution">
    <text evidence="3">The sequence shown here is derived from an EMBL/GenBank/DDBJ whole genome shotgun (WGS) entry which is preliminary data.</text>
</comment>
<dbReference type="OrthoDB" id="10251809at2759"/>
<dbReference type="InterPro" id="IPR015915">
    <property type="entry name" value="Kelch-typ_b-propeller"/>
</dbReference>
<dbReference type="Gene3D" id="2.120.10.80">
    <property type="entry name" value="Kelch-type beta propeller"/>
    <property type="match status" value="2"/>
</dbReference>
<dbReference type="PANTHER" id="PTHR46093">
    <property type="entry name" value="ACYL-COA-BINDING DOMAIN-CONTAINING PROTEIN 5"/>
    <property type="match status" value="1"/>
</dbReference>
<dbReference type="SUPFAM" id="SSF50965">
    <property type="entry name" value="Galactose oxidase, central domain"/>
    <property type="match status" value="1"/>
</dbReference>
<dbReference type="InterPro" id="IPR006652">
    <property type="entry name" value="Kelch_1"/>
</dbReference>
<accession>A0A9D5HKT5</accession>
<proteinExistence type="predicted"/>
<dbReference type="Pfam" id="PF24681">
    <property type="entry name" value="Kelch_KLHDC2_KLHL20_DRC7"/>
    <property type="match status" value="1"/>
</dbReference>
<keyword evidence="4" id="KW-1185">Reference proteome</keyword>
<dbReference type="SMART" id="SM00612">
    <property type="entry name" value="Kelch"/>
    <property type="match status" value="4"/>
</dbReference>
<keyword evidence="1" id="KW-0880">Kelch repeat</keyword>
<sequence length="341" mass="37293">MDPFRMEWFKVDDSQPRSQPLGRRCGHTCNVVGNLLYVFGGNDGSRNTNDVHVFDTANGKWSKPLMSGSLPSPRCNHTCSTFGDVLIIFGGADGSMTVTNDLYFLHTSHNLWCKLHTTGQSPVKRFGHSAAFCDLSHKLYIFGGCSVSDTNQLECLNSLHMYAPASSSWTSCSMAGEPPCPRFGHTCSYWEGKLIVIGGQDLSGNYFSDIHIFYTGTQMWMKLETPDLVFPPRSGHATVSAEGSLFVFGGRDDDNEVYQLKIDSGTFTNVLIHGGRPSPRVLLAGDCTDSKNYVFLLMGGSDGVDSFFDDILCLRAVPLTLVISESSPTSENLGYSGIEDP</sequence>
<evidence type="ECO:0000256" key="2">
    <source>
        <dbReference type="ARBA" id="ARBA00022737"/>
    </source>
</evidence>
<evidence type="ECO:0000256" key="1">
    <source>
        <dbReference type="ARBA" id="ARBA00022441"/>
    </source>
</evidence>
<name>A0A9D5HKT5_9LILI</name>
<dbReference type="PANTHER" id="PTHR46093:SF18">
    <property type="entry name" value="FIBRONECTIN TYPE-III DOMAIN-CONTAINING PROTEIN"/>
    <property type="match status" value="1"/>
</dbReference>
<dbReference type="AlphaFoldDB" id="A0A9D5HKT5"/>
<dbReference type="SUPFAM" id="SSF89372">
    <property type="entry name" value="Fucose-specific lectin"/>
    <property type="match status" value="1"/>
</dbReference>
<protein>
    <submittedName>
        <fullName evidence="3">Uncharacterized protein</fullName>
    </submittedName>
</protein>
<organism evidence="3 4">
    <name type="scientific">Dioscorea zingiberensis</name>
    <dbReference type="NCBI Taxonomy" id="325984"/>
    <lineage>
        <taxon>Eukaryota</taxon>
        <taxon>Viridiplantae</taxon>
        <taxon>Streptophyta</taxon>
        <taxon>Embryophyta</taxon>
        <taxon>Tracheophyta</taxon>
        <taxon>Spermatophyta</taxon>
        <taxon>Magnoliopsida</taxon>
        <taxon>Liliopsida</taxon>
        <taxon>Dioscoreales</taxon>
        <taxon>Dioscoreaceae</taxon>
        <taxon>Dioscorea</taxon>
    </lineage>
</organism>
<gene>
    <name evidence="3" type="ORF">J5N97_008419</name>
</gene>
<reference evidence="3" key="1">
    <citation type="submission" date="2021-03" db="EMBL/GenBank/DDBJ databases">
        <authorList>
            <person name="Li Z."/>
            <person name="Yang C."/>
        </authorList>
    </citation>
    <scope>NUCLEOTIDE SEQUENCE</scope>
    <source>
        <strain evidence="3">Dzin_1.0</strain>
        <tissue evidence="3">Leaf</tissue>
    </source>
</reference>
<dbReference type="EMBL" id="JAGGNH010000002">
    <property type="protein sequence ID" value="KAJ0980164.1"/>
    <property type="molecule type" value="Genomic_DNA"/>
</dbReference>